<dbReference type="GO" id="GO:0005737">
    <property type="term" value="C:cytoplasm"/>
    <property type="evidence" value="ECO:0007669"/>
    <property type="project" value="UniProtKB-ARBA"/>
</dbReference>
<dbReference type="Pfam" id="PF00312">
    <property type="entry name" value="Ribosomal_S15"/>
    <property type="match status" value="1"/>
</dbReference>
<dbReference type="HOGENOM" id="CLU_037471_2_0_1"/>
<dbReference type="NCBIfam" id="TIGR00952">
    <property type="entry name" value="S15_bact"/>
    <property type="match status" value="1"/>
</dbReference>
<feature type="region of interest" description="Disordered" evidence="5">
    <location>
        <begin position="1"/>
        <end position="124"/>
    </location>
</feature>
<accession>B4FSG7</accession>
<evidence type="ECO:0000256" key="2">
    <source>
        <dbReference type="ARBA" id="ARBA00022980"/>
    </source>
</evidence>
<evidence type="ECO:0000256" key="3">
    <source>
        <dbReference type="ARBA" id="ARBA00023274"/>
    </source>
</evidence>
<feature type="compositionally biased region" description="Basic residues" evidence="5">
    <location>
        <begin position="418"/>
        <end position="436"/>
    </location>
</feature>
<sequence length="436" mass="49074">MALRRVTPQRRPVLPLPRAFFSSCPPFTPPPSPANDPDDDHSPSSSPPPNPGAPRNPSSSLFQDIKDRLRLSPTSSPPRRNPSNLLRPNPARGPPSKPSLEEVRRMLDDFRPTVGAPSPSAPGVAPSFLDIIKRSSVAQGANAGQGVTGFDSVRESLKRSPLRTPHPPSTPFLTLSQSNIFSPELQRKFKAVDARKDGKESNVALSRLYSYEELGKKLGELRPAVGAKDGKEWFSLKELQGRIAKLAELEKQENQLSGSLWEIKNCIGNLNHKPENATQRVNIHALLNLRGQPTPDYMSQPPQEELLEKYFHPDHMSSEETMKLELQRVRDEFKMSENDCGSARVQIAQLTLKIKHLSAVLHKKDKHSRKGLQEMVQKRKKYMKYLRRTDWDSYCFVLSKLGLRDVPEYKAPDYKSKATTKAKSKKSKSKRRKMKA</sequence>
<dbReference type="GO" id="GO:0005840">
    <property type="term" value="C:ribosome"/>
    <property type="evidence" value="ECO:0007669"/>
    <property type="project" value="UniProtKB-KW"/>
</dbReference>
<evidence type="ECO:0000313" key="6">
    <source>
        <dbReference type="EMBL" id="ACF85060.1"/>
    </source>
</evidence>
<organism evidence="6">
    <name type="scientific">Zea mays</name>
    <name type="common">Maize</name>
    <dbReference type="NCBI Taxonomy" id="4577"/>
    <lineage>
        <taxon>Eukaryota</taxon>
        <taxon>Viridiplantae</taxon>
        <taxon>Streptophyta</taxon>
        <taxon>Embryophyta</taxon>
        <taxon>Tracheophyta</taxon>
        <taxon>Spermatophyta</taxon>
        <taxon>Magnoliopsida</taxon>
        <taxon>Liliopsida</taxon>
        <taxon>Poales</taxon>
        <taxon>Poaceae</taxon>
        <taxon>PACMAD clade</taxon>
        <taxon>Panicoideae</taxon>
        <taxon>Andropogonodae</taxon>
        <taxon>Andropogoneae</taxon>
        <taxon>Tripsacinae</taxon>
        <taxon>Zea</taxon>
    </lineage>
</organism>
<reference evidence="8" key="4">
    <citation type="submission" date="2021-05" db="UniProtKB">
        <authorList>
            <consortium name="EnsemblPlants"/>
        </authorList>
    </citation>
    <scope>IDENTIFICATION</scope>
    <source>
        <strain evidence="8">cv. B73</strain>
    </source>
</reference>
<dbReference type="EMBL" id="CM007650">
    <property type="protein sequence ID" value="ONM56998.1"/>
    <property type="molecule type" value="Genomic_DNA"/>
</dbReference>
<dbReference type="GO" id="GO:1990904">
    <property type="term" value="C:ribonucleoprotein complex"/>
    <property type="evidence" value="ECO:0007669"/>
    <property type="project" value="UniProtKB-KW"/>
</dbReference>
<dbReference type="InterPro" id="IPR000589">
    <property type="entry name" value="Ribosomal_uS15"/>
</dbReference>
<name>B4FSG7_MAIZE</name>
<dbReference type="Proteomes" id="UP000007305">
    <property type="component" value="Chromosome 7"/>
</dbReference>
<dbReference type="CDD" id="cd00353">
    <property type="entry name" value="Ribosomal_S15p_S13e"/>
    <property type="match status" value="1"/>
</dbReference>
<dbReference type="AlphaFoldDB" id="B4FSG7"/>
<dbReference type="GO" id="GO:0003735">
    <property type="term" value="F:structural constituent of ribosome"/>
    <property type="evidence" value="ECO:0007669"/>
    <property type="project" value="InterPro"/>
</dbReference>
<comment type="similarity">
    <text evidence="1">Belongs to the universal ribosomal protein uS15 family.</text>
</comment>
<reference evidence="8" key="3">
    <citation type="submission" date="2019-07" db="EMBL/GenBank/DDBJ databases">
        <authorList>
            <person name="Seetharam A."/>
            <person name="Woodhouse M."/>
            <person name="Cannon E."/>
        </authorList>
    </citation>
    <scope>NUCLEOTIDE SEQUENCE [LARGE SCALE GENOMIC DNA]</scope>
    <source>
        <strain evidence="8">cv. B73</strain>
    </source>
</reference>
<dbReference type="Gramene" id="Zm00001eb320360_T002">
    <property type="protein sequence ID" value="Zm00001eb320360_P002"/>
    <property type="gene ID" value="Zm00001eb320360"/>
</dbReference>
<evidence type="ECO:0000256" key="1">
    <source>
        <dbReference type="ARBA" id="ARBA00008434"/>
    </source>
</evidence>
<feature type="compositionally biased region" description="Low complexity" evidence="5">
    <location>
        <begin position="114"/>
        <end position="124"/>
    </location>
</feature>
<dbReference type="SUPFAM" id="SSF47060">
    <property type="entry name" value="S15/NS1 RNA-binding domain"/>
    <property type="match status" value="1"/>
</dbReference>
<reference evidence="6" key="1">
    <citation type="journal article" date="2009" name="PLoS Genet.">
        <title>Sequencing, mapping, and analysis of 27,455 maize full-length cDNAs.</title>
        <authorList>
            <person name="Soderlund C."/>
            <person name="Descour A."/>
            <person name="Kudrna D."/>
            <person name="Bomhoff M."/>
            <person name="Boyd L."/>
            <person name="Currie J."/>
            <person name="Angelova A."/>
            <person name="Collura K."/>
            <person name="Wissotski M."/>
            <person name="Ashley E."/>
            <person name="Morrow D."/>
            <person name="Fernandes J."/>
            <person name="Walbot V."/>
            <person name="Yu Y."/>
        </authorList>
    </citation>
    <scope>NUCLEOTIDE SEQUENCE</scope>
    <source>
        <strain evidence="6">B73</strain>
    </source>
</reference>
<evidence type="ECO:0000313" key="7">
    <source>
        <dbReference type="EMBL" id="ONM56998.1"/>
    </source>
</evidence>
<feature type="compositionally biased region" description="Low complexity" evidence="5">
    <location>
        <begin position="81"/>
        <end position="90"/>
    </location>
</feature>
<evidence type="ECO:0007829" key="10">
    <source>
        <dbReference type="PeptideAtlas" id="B4FSG7"/>
    </source>
</evidence>
<feature type="compositionally biased region" description="Basic and acidic residues" evidence="5">
    <location>
        <begin position="99"/>
        <end position="111"/>
    </location>
</feature>
<dbReference type="EnsemblPlants" id="Zm00001eb320360_T002">
    <property type="protein sequence ID" value="Zm00001eb320360_P002"/>
    <property type="gene ID" value="Zm00001eb320360"/>
</dbReference>
<dbReference type="SMART" id="SM01387">
    <property type="entry name" value="Ribosomal_S15"/>
    <property type="match status" value="1"/>
</dbReference>
<dbReference type="Gene3D" id="1.10.287.10">
    <property type="entry name" value="S15/NS1, RNA-binding"/>
    <property type="match status" value="1"/>
</dbReference>
<dbReference type="PaxDb" id="4577-AC214640.3_FGP003"/>
<feature type="region of interest" description="Disordered" evidence="5">
    <location>
        <begin position="154"/>
        <end position="177"/>
    </location>
</feature>
<dbReference type="HAMAP" id="MF_01343_B">
    <property type="entry name" value="Ribosomal_uS15_B"/>
    <property type="match status" value="1"/>
</dbReference>
<dbReference type="InterPro" id="IPR009068">
    <property type="entry name" value="uS15_NS1_RNA-bd_sf"/>
</dbReference>
<dbReference type="GO" id="GO:0006412">
    <property type="term" value="P:translation"/>
    <property type="evidence" value="ECO:0007669"/>
    <property type="project" value="InterPro"/>
</dbReference>
<evidence type="ECO:0000313" key="8">
    <source>
        <dbReference type="EnsemblPlants" id="Zm00001eb320360_P002"/>
    </source>
</evidence>
<dbReference type="GeneID" id="100273039"/>
<dbReference type="PANTHER" id="PTHR47546:SF6">
    <property type="entry name" value="S15_NS1 RNA-BINDING PROTEIN"/>
    <property type="match status" value="1"/>
</dbReference>
<dbReference type="SMR" id="B4FSG7"/>
<dbReference type="OrthoDB" id="441444at2759"/>
<dbReference type="RefSeq" id="NP_001140960.1">
    <property type="nucleotide sequence ID" value="NM_001147488.1"/>
</dbReference>
<gene>
    <name evidence="8" type="primary">LOC100273039</name>
    <name evidence="7" type="ORF">ZEAMMB73_Zm00001d021379</name>
</gene>
<evidence type="ECO:0000313" key="9">
    <source>
        <dbReference type="Proteomes" id="UP000007305"/>
    </source>
</evidence>
<keyword evidence="9" id="KW-1185">Reference proteome</keyword>
<feature type="compositionally biased region" description="Pro residues" evidence="5">
    <location>
        <begin position="45"/>
        <end position="54"/>
    </location>
</feature>
<keyword evidence="10" id="KW-1267">Proteomics identification</keyword>
<dbReference type="eggNOG" id="KOG2815">
    <property type="taxonomic scope" value="Eukaryota"/>
</dbReference>
<dbReference type="InterPro" id="IPR005290">
    <property type="entry name" value="Ribosomal_uS15_bac-type"/>
</dbReference>
<reference evidence="7 9" key="2">
    <citation type="submission" date="2015-12" db="EMBL/GenBank/DDBJ databases">
        <title>Update maize B73 reference genome by single molecule sequencing technologies.</title>
        <authorList>
            <consortium name="Maize Genome Sequencing Project"/>
            <person name="Ware D."/>
        </authorList>
    </citation>
    <scope>NUCLEOTIDE SEQUENCE [LARGE SCALE GENOMIC DNA]</scope>
    <source>
        <strain evidence="9">cv. B73</strain>
        <tissue evidence="7">Seedling</tissue>
    </source>
</reference>
<keyword evidence="3" id="KW-0687">Ribonucleoprotein</keyword>
<dbReference type="STRING" id="4577.B4FSG7"/>
<evidence type="ECO:0000256" key="5">
    <source>
        <dbReference type="SAM" id="MobiDB-lite"/>
    </source>
</evidence>
<feature type="region of interest" description="Disordered" evidence="5">
    <location>
        <begin position="412"/>
        <end position="436"/>
    </location>
</feature>
<dbReference type="PANTHER" id="PTHR47546">
    <property type="entry name" value="S15/NS1, RNA-BINDING PROTEIN"/>
    <property type="match status" value="1"/>
</dbReference>
<dbReference type="IntAct" id="B4FSG7">
    <property type="interactions" value="1"/>
</dbReference>
<keyword evidence="2" id="KW-0689">Ribosomal protein</keyword>
<dbReference type="EMBL" id="BT040055">
    <property type="protein sequence ID" value="ACF85060.1"/>
    <property type="molecule type" value="mRNA"/>
</dbReference>
<evidence type="ECO:0000256" key="4">
    <source>
        <dbReference type="ARBA" id="ARBA00035250"/>
    </source>
</evidence>
<dbReference type="KEGG" id="zma:100273039"/>
<dbReference type="ExpressionAtlas" id="B4FSG7">
    <property type="expression patterns" value="baseline and differential"/>
</dbReference>
<protein>
    <recommendedName>
        <fullName evidence="4">Small ribosomal subunit protein uS15c</fullName>
    </recommendedName>
</protein>
<proteinExistence type="evidence at protein level"/>